<dbReference type="GO" id="GO:0005524">
    <property type="term" value="F:ATP binding"/>
    <property type="evidence" value="ECO:0007669"/>
    <property type="project" value="InterPro"/>
</dbReference>
<organism evidence="2 3">
    <name type="scientific">Acinetobacter towneri</name>
    <dbReference type="NCBI Taxonomy" id="202956"/>
    <lineage>
        <taxon>Bacteria</taxon>
        <taxon>Pseudomonadati</taxon>
        <taxon>Pseudomonadota</taxon>
        <taxon>Gammaproteobacteria</taxon>
        <taxon>Moraxellales</taxon>
        <taxon>Moraxellaceae</taxon>
        <taxon>Acinetobacter</taxon>
    </lineage>
</organism>
<dbReference type="AlphaFoldDB" id="A0A1E8E279"/>
<accession>A0A1E8E279</accession>
<dbReference type="PANTHER" id="PTHR37291">
    <property type="entry name" value="5-METHYLCYTOSINE-SPECIFIC RESTRICTION ENZYME B"/>
    <property type="match status" value="1"/>
</dbReference>
<proteinExistence type="predicted"/>
<dbReference type="SUPFAM" id="SSF52540">
    <property type="entry name" value="P-loop containing nucleoside triphosphate hydrolases"/>
    <property type="match status" value="1"/>
</dbReference>
<feature type="domain" description="ATPase dynein-related AAA" evidence="1">
    <location>
        <begin position="656"/>
        <end position="734"/>
    </location>
</feature>
<protein>
    <recommendedName>
        <fullName evidence="1">ATPase dynein-related AAA domain-containing protein</fullName>
    </recommendedName>
</protein>
<dbReference type="EMBL" id="MKQS01000008">
    <property type="protein sequence ID" value="OFE43775.1"/>
    <property type="molecule type" value="Genomic_DNA"/>
</dbReference>
<dbReference type="Proteomes" id="UP000186931">
    <property type="component" value="Unassembled WGS sequence"/>
</dbReference>
<dbReference type="STRING" id="202956.BJN41_09920"/>
<dbReference type="GO" id="GO:0016887">
    <property type="term" value="F:ATP hydrolysis activity"/>
    <property type="evidence" value="ECO:0007669"/>
    <property type="project" value="InterPro"/>
</dbReference>
<dbReference type="RefSeq" id="WP_070153976.1">
    <property type="nucleotide sequence ID" value="NZ_MKQS01000008.1"/>
</dbReference>
<evidence type="ECO:0000313" key="2">
    <source>
        <dbReference type="EMBL" id="OFE43775.1"/>
    </source>
</evidence>
<gene>
    <name evidence="2" type="ORF">BJN41_09920</name>
</gene>
<name>A0A1E8E279_9GAMM</name>
<evidence type="ECO:0000313" key="3">
    <source>
        <dbReference type="Proteomes" id="UP000186931"/>
    </source>
</evidence>
<dbReference type="PANTHER" id="PTHR37291:SF1">
    <property type="entry name" value="TYPE IV METHYL-DIRECTED RESTRICTION ENZYME ECOKMCRB SUBUNIT"/>
    <property type="match status" value="1"/>
</dbReference>
<dbReference type="InterPro" id="IPR052934">
    <property type="entry name" value="Methyl-DNA_Rec/Restrict_Enz"/>
</dbReference>
<reference evidence="2 3" key="1">
    <citation type="submission" date="2016-10" db="EMBL/GenBank/DDBJ databases">
        <title>Genome of airborne Acinetobacter sp. 5-2Ac02 in the hospital environment: Species near to Acinetobacter towneri.</title>
        <authorList>
            <person name="Barbosa B."/>
            <person name="Fernandez-Garcia L."/>
            <person name="Gato E."/>
            <person name="Leao R."/>
            <person name="Albano R."/>
            <person name="Fernandez B."/>
            <person name="Fernandez-Cuenca F."/>
            <person name="Marques E."/>
            <person name="Tomas M."/>
        </authorList>
    </citation>
    <scope>NUCLEOTIDE SEQUENCE [LARGE SCALE GENOMIC DNA]</scope>
    <source>
        <strain evidence="2 3">5-2Ac02</strain>
    </source>
</reference>
<dbReference type="InterPro" id="IPR011704">
    <property type="entry name" value="ATPase_dyneun-rel_AAA"/>
</dbReference>
<dbReference type="InterPro" id="IPR027417">
    <property type="entry name" value="P-loop_NTPase"/>
</dbReference>
<sequence length="882" mass="102635">MEKYTWVGTFEKISEWLLQYEGNQEYLIQLLKKIGVNKGLDDQDKSGNSFLLQEIDPFSFIALILKHGEEKRNQLIQNLSDLENLNLETPSDYSGVPNVLPLGAWLFAYAKERQNSDIKTLWKLFVAIHRSEELEQLFNSALEIKQTAIGKLSQMMFMLFPSKFFPLDGQTEDWLIENNILSSKKKFLWVDYKAVLDELAERFNYSFAELSHRCWFINTYDLNAENLDILLDRNYQRISEGTDKIKGFINHSKKQLALEIGLKKDKSTSKNILDLDNFNIILEHRLDIEIPSQWRVLGNSNLSQKNAPNLCGKEVCVFRIKNELHSWNNVLDILDLYDGCNISEVKSFIDDLGIKIDIKKNEEKMVNHPLNQILYGPPGTGKTYATTELAVQIADPVWYASLTETDIIERHKIIKEKYDELIKAKQIAFTTFHQSFSYEDFIEGLKAYIPEEEKNIAYKVEDGIFKRIAIAAMKSQGIYQSDIGLNQEPTIWKISLGERWETERRKRYFENGQARIGWSNVGDLREDRTEKEQLYYESLKSNTHSTLYDFSSRIKIGDIVLCLKDQQTIQAIGVVTSDYYYDSIDEDDYAHVRDINWIAKDISLNILALNDQKNLTLKTVYELYRMSWSNILEELKKQDIEIDGLHTSEVALDQNHNYVLVMDEINRGNISKIFGELITLIEDDKRAGKSDARELTLPYSKESFTVPSNLYLIGTMNTADKSLTQLDLALRRRFEFKEIGPDSQILEDMEASQHDVDIPLMLKKMNQRIQYLKGKDYQIGHSYFMPLCSVMDETKYLETLRRIFENKIIPLLQEYFFSNLKHIGLVLNDNPDDMDKRKIIQDLNFDENIFGYGQQPKANPLFAVALNLDCFSDLKRFQQIYK</sequence>
<comment type="caution">
    <text evidence="2">The sequence shown here is derived from an EMBL/GenBank/DDBJ whole genome shotgun (WGS) entry which is preliminary data.</text>
</comment>
<evidence type="ECO:0000259" key="1">
    <source>
        <dbReference type="Pfam" id="PF07728"/>
    </source>
</evidence>
<dbReference type="Gene3D" id="3.40.50.300">
    <property type="entry name" value="P-loop containing nucleotide triphosphate hydrolases"/>
    <property type="match status" value="1"/>
</dbReference>
<dbReference type="REBASE" id="173383">
    <property type="entry name" value="Ato52McrBCP"/>
</dbReference>
<dbReference type="Pfam" id="PF07728">
    <property type="entry name" value="AAA_5"/>
    <property type="match status" value="1"/>
</dbReference>